<keyword evidence="2" id="KW-1185">Reference proteome</keyword>
<dbReference type="Proteomes" id="UP001213000">
    <property type="component" value="Unassembled WGS sequence"/>
</dbReference>
<sequence length="672" mass="75984">MSWLDTVLIREKRQRSRSASPSNSDLTLPEKRPKLVTSIPGLPSTNEECTSLHLLAGVPIARLGASHSHPVHRSRYSFRVLRLKLFAAQGLATRFGIHELMLRINDWLKTPRRHYEQCMPGTRTQLINDIVSWILNPYRTANVLEIVGIDSAMVLCTVYQIIKHWKPTVFLSDWACDEIRSEYYASRIPALISLMIATHNKELADYLEAHSSLEQETLFDPQSLSNFFLPNFYASRSTQSSPIIMLNAEIVDFSPEVLQMISGAQVDPPIPILWLISSGKPNSFYQGPLVSLSLPPVTRAEKEIILHHIVARDTVDCFLFDVDSADSCAAYAECDISALMWEINGMALWNTNTGYILAFAELENALNQGREQSNLIEVGEHLSSGQYLPLVSLASNCDLGTEQFALLIVLVMQRTVADWADYTAGFFLNAFDVFKNGKLDIVTLADSRCFKLLFPKWGRDSEHSHFMLGSAAYINYLERELRFLTQPVSDLALVPPLMFAYLSALESRAIDRVLFAIMHFDFDSIQFRSSIVYLYDDIHNDLWKTLPTITFWDDPDFLKHFGSALPCMRFHTHSIPVDDFLEFVFHFREHKVSKGFVRVQASSSFDQDLIDACGSMAGPLDFECDSYEEFSDFSDDGEAGYTLLGFPTDPVLCIVVDEAVTIYTHAELAELL</sequence>
<name>A0AAD5VS41_9AGAR</name>
<evidence type="ECO:0000313" key="2">
    <source>
        <dbReference type="Proteomes" id="UP001213000"/>
    </source>
</evidence>
<reference evidence="1" key="1">
    <citation type="submission" date="2022-07" db="EMBL/GenBank/DDBJ databases">
        <title>Genome Sequence of Leucocoprinus birnbaumii.</title>
        <authorList>
            <person name="Buettner E."/>
        </authorList>
    </citation>
    <scope>NUCLEOTIDE SEQUENCE</scope>
    <source>
        <strain evidence="1">VT141</strain>
    </source>
</reference>
<gene>
    <name evidence="1" type="ORF">NP233_g7683</name>
</gene>
<organism evidence="1 2">
    <name type="scientific">Leucocoprinus birnbaumii</name>
    <dbReference type="NCBI Taxonomy" id="56174"/>
    <lineage>
        <taxon>Eukaryota</taxon>
        <taxon>Fungi</taxon>
        <taxon>Dikarya</taxon>
        <taxon>Basidiomycota</taxon>
        <taxon>Agaricomycotina</taxon>
        <taxon>Agaricomycetes</taxon>
        <taxon>Agaricomycetidae</taxon>
        <taxon>Agaricales</taxon>
        <taxon>Agaricineae</taxon>
        <taxon>Agaricaceae</taxon>
        <taxon>Leucocoprinus</taxon>
    </lineage>
</organism>
<dbReference type="AlphaFoldDB" id="A0AAD5VS41"/>
<dbReference type="EMBL" id="JANIEX010000578">
    <property type="protein sequence ID" value="KAJ3565350.1"/>
    <property type="molecule type" value="Genomic_DNA"/>
</dbReference>
<proteinExistence type="predicted"/>
<evidence type="ECO:0000313" key="1">
    <source>
        <dbReference type="EMBL" id="KAJ3565350.1"/>
    </source>
</evidence>
<accession>A0AAD5VS41</accession>
<comment type="caution">
    <text evidence="1">The sequence shown here is derived from an EMBL/GenBank/DDBJ whole genome shotgun (WGS) entry which is preliminary data.</text>
</comment>
<protein>
    <submittedName>
        <fullName evidence="1">Uncharacterized protein</fullName>
    </submittedName>
</protein>